<evidence type="ECO:0000313" key="1">
    <source>
        <dbReference type="EMBL" id="QCZ93427.1"/>
    </source>
</evidence>
<reference evidence="1 2" key="1">
    <citation type="submission" date="2019-04" db="EMBL/GenBank/DDBJ databases">
        <title>Salinimonas iocasae sp. nov., a halophilic bacterium isolated from the outer tube casing of tubeworms in Okinawa Trough.</title>
        <authorList>
            <person name="Zhang H."/>
            <person name="Wang H."/>
            <person name="Li C."/>
        </authorList>
    </citation>
    <scope>NUCLEOTIDE SEQUENCE [LARGE SCALE GENOMIC DNA]</scope>
    <source>
        <strain evidence="1 2">KX18D6</strain>
    </source>
</reference>
<sequence length="176" mass="20683">MRITTVFFLSTISLSFPVAPQEVEDDVENIEVIGQKPLSLYFEIRNEKRKAFMQTFNQLIDDEDLAFTCKRRTRRNSHIKHEVCKNNYEWRIYQEIMQDEINRGNVMGASAVAEMGNAEQRQLRETLIIKIQETLKTNKNLRDTYRQFKAADSAYKRAHIEKFGILSPAMSEQQDK</sequence>
<gene>
    <name evidence="1" type="ORF">FBQ74_07995</name>
</gene>
<name>A0A5B7YCJ9_9ALTE</name>
<dbReference type="EMBL" id="CP039852">
    <property type="protein sequence ID" value="QCZ93427.1"/>
    <property type="molecule type" value="Genomic_DNA"/>
</dbReference>
<protein>
    <submittedName>
        <fullName evidence="1">Uncharacterized protein</fullName>
    </submittedName>
</protein>
<dbReference type="RefSeq" id="WP_139756171.1">
    <property type="nucleotide sequence ID" value="NZ_CP039852.1"/>
</dbReference>
<accession>A0A5B7YCJ9</accession>
<dbReference type="AlphaFoldDB" id="A0A5B7YCJ9"/>
<dbReference type="Proteomes" id="UP000304912">
    <property type="component" value="Chromosome"/>
</dbReference>
<evidence type="ECO:0000313" key="2">
    <source>
        <dbReference type="Proteomes" id="UP000304912"/>
    </source>
</evidence>
<dbReference type="KEGG" id="salk:FBQ74_07995"/>
<dbReference type="OrthoDB" id="6386509at2"/>
<proteinExistence type="predicted"/>
<keyword evidence="2" id="KW-1185">Reference proteome</keyword>
<organism evidence="1 2">
    <name type="scientific">Salinimonas iocasae</name>
    <dbReference type="NCBI Taxonomy" id="2572577"/>
    <lineage>
        <taxon>Bacteria</taxon>
        <taxon>Pseudomonadati</taxon>
        <taxon>Pseudomonadota</taxon>
        <taxon>Gammaproteobacteria</taxon>
        <taxon>Alteromonadales</taxon>
        <taxon>Alteromonadaceae</taxon>
        <taxon>Alteromonas/Salinimonas group</taxon>
        <taxon>Salinimonas</taxon>
    </lineage>
</organism>